<dbReference type="CDD" id="cd00303">
    <property type="entry name" value="retropepsin_like"/>
    <property type="match status" value="1"/>
</dbReference>
<name>A0A8D9BZF6_9HEMI</name>
<feature type="compositionally biased region" description="Polar residues" evidence="1">
    <location>
        <begin position="298"/>
        <end position="312"/>
    </location>
</feature>
<dbReference type="PANTHER" id="PTHR47331:SF5">
    <property type="entry name" value="RIBONUCLEASE H"/>
    <property type="match status" value="1"/>
</dbReference>
<organism evidence="2">
    <name type="scientific">Cacopsylla melanoneura</name>
    <dbReference type="NCBI Taxonomy" id="428564"/>
    <lineage>
        <taxon>Eukaryota</taxon>
        <taxon>Metazoa</taxon>
        <taxon>Ecdysozoa</taxon>
        <taxon>Arthropoda</taxon>
        <taxon>Hexapoda</taxon>
        <taxon>Insecta</taxon>
        <taxon>Pterygota</taxon>
        <taxon>Neoptera</taxon>
        <taxon>Paraneoptera</taxon>
        <taxon>Hemiptera</taxon>
        <taxon>Sternorrhyncha</taxon>
        <taxon>Psylloidea</taxon>
        <taxon>Psyllidae</taxon>
        <taxon>Psyllinae</taxon>
        <taxon>Cacopsylla</taxon>
    </lineage>
</organism>
<dbReference type="Gene3D" id="2.40.70.10">
    <property type="entry name" value="Acid Proteases"/>
    <property type="match status" value="1"/>
</dbReference>
<dbReference type="PANTHER" id="PTHR47331">
    <property type="entry name" value="PHD-TYPE DOMAIN-CONTAINING PROTEIN"/>
    <property type="match status" value="1"/>
</dbReference>
<evidence type="ECO:0000313" key="2">
    <source>
        <dbReference type="EMBL" id="CAG6791692.1"/>
    </source>
</evidence>
<proteinExistence type="predicted"/>
<protein>
    <recommendedName>
        <fullName evidence="3">CCHC-type domain-containing protein</fullName>
    </recommendedName>
</protein>
<sequence length="625" mass="71720">MSETKTISMLRRSQKGWKCKLTMLKNKITEQTNETRDIHFIDYHLRETDEIWGKFCEIHQQIELMIEDDEFDDEVKEYTEIQNIYENIYLKLSREKSQLNSGQSTEYYSARDERRGCVRVNLPELSLPSFSGTITEWLSFSDTFQCLVGQNTSLTDVQRFQYLRSCLQGNALAEIVNLPTTSQNYKLAWNVLKDRYQNTRLIVKGYIENIVDFQFDSQKPSKSLRQMLTSFRNSIHALKSLEYETNALTEQIIIHLIESKLDFYLKERWLEYTETQEPATLKELVCFLEKYCQIFESRSSPEPTTNTNQYSSRHVPDKLSQEFPKSSYISTRSQRQVTCCVCQGNHSIYFCNQFRNLNDSEKFQTVKQLKLCFNCLKAGHHRNRCNSRTSCNTCYSRHHSLLHSTENIKQEPIQIEALLNADEDCDQSNSNPVVLPTAALLVSNQNGQTTQARALLDSGSELNFISRKLADQLKLQKVRNRCGFSGIGDKRTSANYTVKCTVKSRMSEYQKETKFIVMDKITQNVPCASLDKNSVSLCLDDPSLADPNFHIAQGIDVLLGCEVFPEVIKGKSSIQPNGISWLDSEFGLLCSGRSKNIIPQTSCVETPSCGFQCGGVLRKHKGVFL</sequence>
<reference evidence="2" key="1">
    <citation type="submission" date="2021-05" db="EMBL/GenBank/DDBJ databases">
        <authorList>
            <person name="Alioto T."/>
            <person name="Alioto T."/>
            <person name="Gomez Garrido J."/>
        </authorList>
    </citation>
    <scope>NUCLEOTIDE SEQUENCE</scope>
</reference>
<dbReference type="AlphaFoldDB" id="A0A8D9BZF6"/>
<evidence type="ECO:0008006" key="3">
    <source>
        <dbReference type="Google" id="ProtNLM"/>
    </source>
</evidence>
<dbReference type="InterPro" id="IPR005312">
    <property type="entry name" value="DUF1759"/>
</dbReference>
<dbReference type="InterPro" id="IPR021109">
    <property type="entry name" value="Peptidase_aspartic_dom_sf"/>
</dbReference>
<evidence type="ECO:0000256" key="1">
    <source>
        <dbReference type="SAM" id="MobiDB-lite"/>
    </source>
</evidence>
<accession>A0A8D9BZF6</accession>
<dbReference type="Pfam" id="PF03564">
    <property type="entry name" value="DUF1759"/>
    <property type="match status" value="1"/>
</dbReference>
<feature type="region of interest" description="Disordered" evidence="1">
    <location>
        <begin position="298"/>
        <end position="317"/>
    </location>
</feature>
<dbReference type="EMBL" id="HBUF01677518">
    <property type="protein sequence ID" value="CAG6791692.1"/>
    <property type="molecule type" value="Transcribed_RNA"/>
</dbReference>